<dbReference type="AlphaFoldDB" id="A0AAV4N5G6"/>
<feature type="non-terminal residue" evidence="1">
    <location>
        <position position="1"/>
    </location>
</feature>
<comment type="caution">
    <text evidence="1">The sequence shown here is derived from an EMBL/GenBank/DDBJ whole genome shotgun (WGS) entry which is preliminary data.</text>
</comment>
<organism evidence="1 2">
    <name type="scientific">Caerostris extrusa</name>
    <name type="common">Bark spider</name>
    <name type="synonym">Caerostris bankana</name>
    <dbReference type="NCBI Taxonomy" id="172846"/>
    <lineage>
        <taxon>Eukaryota</taxon>
        <taxon>Metazoa</taxon>
        <taxon>Ecdysozoa</taxon>
        <taxon>Arthropoda</taxon>
        <taxon>Chelicerata</taxon>
        <taxon>Arachnida</taxon>
        <taxon>Araneae</taxon>
        <taxon>Araneomorphae</taxon>
        <taxon>Entelegynae</taxon>
        <taxon>Araneoidea</taxon>
        <taxon>Araneidae</taxon>
        <taxon>Caerostris</taxon>
    </lineage>
</organism>
<proteinExistence type="predicted"/>
<evidence type="ECO:0000313" key="2">
    <source>
        <dbReference type="Proteomes" id="UP001054945"/>
    </source>
</evidence>
<accession>A0AAV4N5G6</accession>
<sequence>TNSAQITSTLTPTPFLLKAGLASPSYSCLVNKTTGYGQAIINAARRRKKQQRPKQSGGGNILALKDGQLSFDDMRPLIALFHHLHISAERLESKNSLFLSTPYLPLPLLQSQSRLGTRDWTVTYLRIS</sequence>
<keyword evidence="2" id="KW-1185">Reference proteome</keyword>
<dbReference type="EMBL" id="BPLR01020505">
    <property type="protein sequence ID" value="GIX79515.1"/>
    <property type="molecule type" value="Genomic_DNA"/>
</dbReference>
<protein>
    <submittedName>
        <fullName evidence="1">Uncharacterized protein</fullName>
    </submittedName>
</protein>
<dbReference type="Proteomes" id="UP001054945">
    <property type="component" value="Unassembled WGS sequence"/>
</dbReference>
<evidence type="ECO:0000313" key="1">
    <source>
        <dbReference type="EMBL" id="GIX79515.1"/>
    </source>
</evidence>
<reference evidence="1 2" key="1">
    <citation type="submission" date="2021-06" db="EMBL/GenBank/DDBJ databases">
        <title>Caerostris extrusa draft genome.</title>
        <authorList>
            <person name="Kono N."/>
            <person name="Arakawa K."/>
        </authorList>
    </citation>
    <scope>NUCLEOTIDE SEQUENCE [LARGE SCALE GENOMIC DNA]</scope>
</reference>
<name>A0AAV4N5G6_CAEEX</name>
<gene>
    <name evidence="1" type="ORF">CEXT_443791</name>
</gene>